<reference evidence="1 2" key="1">
    <citation type="submission" date="2018-09" db="EMBL/GenBank/DDBJ databases">
        <title>YIM PH 21725 draft genome.</title>
        <authorList>
            <person name="Miao C."/>
        </authorList>
    </citation>
    <scope>NUCLEOTIDE SEQUENCE [LARGE SCALE GENOMIC DNA]</scope>
    <source>
        <strain evidence="2">YIM PH21725</strain>
    </source>
</reference>
<dbReference type="Proteomes" id="UP000285112">
    <property type="component" value="Unassembled WGS sequence"/>
</dbReference>
<gene>
    <name evidence="1" type="ORF">D5S19_31140</name>
</gene>
<dbReference type="EMBL" id="QZFV01000153">
    <property type="protein sequence ID" value="RJQ75881.1"/>
    <property type="molecule type" value="Genomic_DNA"/>
</dbReference>
<protein>
    <recommendedName>
        <fullName evidence="3">Nucleotidyltransferase domain-containing protein</fullName>
    </recommendedName>
</protein>
<accession>A0A419HJH0</accession>
<dbReference type="AlphaFoldDB" id="A0A419HJH0"/>
<evidence type="ECO:0008006" key="3">
    <source>
        <dbReference type="Google" id="ProtNLM"/>
    </source>
</evidence>
<evidence type="ECO:0000313" key="2">
    <source>
        <dbReference type="Proteomes" id="UP000285112"/>
    </source>
</evidence>
<organism evidence="1 2">
    <name type="scientific">Amycolatopsis panacis</name>
    <dbReference type="NCBI Taxonomy" id="2340917"/>
    <lineage>
        <taxon>Bacteria</taxon>
        <taxon>Bacillati</taxon>
        <taxon>Actinomycetota</taxon>
        <taxon>Actinomycetes</taxon>
        <taxon>Pseudonocardiales</taxon>
        <taxon>Pseudonocardiaceae</taxon>
        <taxon>Amycolatopsis</taxon>
    </lineage>
</organism>
<dbReference type="CDD" id="cd05403">
    <property type="entry name" value="NT_KNTase_like"/>
    <property type="match status" value="1"/>
</dbReference>
<comment type="caution">
    <text evidence="1">The sequence shown here is derived from an EMBL/GenBank/DDBJ whole genome shotgun (WGS) entry which is preliminary data.</text>
</comment>
<sequence length="378" mass="41161">MEVTLSSSTADSTGLGQLPRTWFGASLCVPAAARERVDEEIREYVITIRDYFAQYRVGDANLYLGGSLARGEPSVRRGADGPRLASDLDLIVVTPEDLPAAHPARGLDDHLRSRHPGLLVLTLFVRAGDLPRAASLHGLDLWHGLRYPLVCSFEVHRPAAPPRIGLRQRLEVLAHQAGLALMTPADTSTWYLFRTERAVHRLKLRLESLRCLLPQRGGEPLCYADIVRCGGAGLDRVADAAERARLVQARELGEHPMLAGSEVGMSLAALKALLRIETDAEVVQALRELAVRSPHRMNTFQFGVLLLAVATGTRDRAAVSTVPPAFGEVCRSSGHTTLPGGEGAALRESLALVRGEYYESLKHHNNGRSVLPGYAEFQ</sequence>
<proteinExistence type="predicted"/>
<keyword evidence="2" id="KW-1185">Reference proteome</keyword>
<name>A0A419HJH0_9PSEU</name>
<evidence type="ECO:0000313" key="1">
    <source>
        <dbReference type="EMBL" id="RJQ75881.1"/>
    </source>
</evidence>